<dbReference type="GO" id="GO:0016616">
    <property type="term" value="F:oxidoreductase activity, acting on the CH-OH group of donors, NAD or NADP as acceptor"/>
    <property type="evidence" value="ECO:0007669"/>
    <property type="project" value="TreeGrafter"/>
</dbReference>
<dbReference type="PANTHER" id="PTHR42760:SF5">
    <property type="entry name" value="2-DEHYDRO-3-DEOXY-D-GLUCONATE 5-DEHYDROGENASE"/>
    <property type="match status" value="1"/>
</dbReference>
<organism evidence="3 4">
    <name type="scientific">Anaerotruncus colihominis</name>
    <dbReference type="NCBI Taxonomy" id="169435"/>
    <lineage>
        <taxon>Bacteria</taxon>
        <taxon>Bacillati</taxon>
        <taxon>Bacillota</taxon>
        <taxon>Clostridia</taxon>
        <taxon>Eubacteriales</taxon>
        <taxon>Oscillospiraceae</taxon>
        <taxon>Anaerotruncus</taxon>
    </lineage>
</organism>
<proteinExistence type="inferred from homology"/>
<evidence type="ECO:0000313" key="3">
    <source>
        <dbReference type="EMBL" id="NBI78404.1"/>
    </source>
</evidence>
<dbReference type="PROSITE" id="PS00061">
    <property type="entry name" value="ADH_SHORT"/>
    <property type="match status" value="1"/>
</dbReference>
<dbReference type="Pfam" id="PF13561">
    <property type="entry name" value="adh_short_C2"/>
    <property type="match status" value="1"/>
</dbReference>
<comment type="similarity">
    <text evidence="1">Belongs to the short-chain dehydrogenases/reductases (SDR) family.</text>
</comment>
<dbReference type="GO" id="GO:0008206">
    <property type="term" value="P:bile acid metabolic process"/>
    <property type="evidence" value="ECO:0007669"/>
    <property type="project" value="UniProtKB-ARBA"/>
</dbReference>
<dbReference type="RefSeq" id="WP_160209250.1">
    <property type="nucleotide sequence ID" value="NZ_JBCLRJ010000004.1"/>
</dbReference>
<dbReference type="SUPFAM" id="SSF51735">
    <property type="entry name" value="NAD(P)-binding Rossmann-fold domains"/>
    <property type="match status" value="1"/>
</dbReference>
<protein>
    <submittedName>
        <fullName evidence="3">SDR family oxidoreductase</fullName>
    </submittedName>
</protein>
<dbReference type="FunFam" id="3.40.50.720:FF:000084">
    <property type="entry name" value="Short-chain dehydrogenase reductase"/>
    <property type="match status" value="1"/>
</dbReference>
<sequence length="252" mass="27351">MMFDLTGRKAIVTGGNRGLGRAIAEAYHEQGAEIVIISTTDACKQAASEIAADGGAPAHGVVCDLSDRESLRQGFDEALKLLGRRLDILFNNAGINRNHKSQDFPLEDWDVIRKINYDAVFLMSQLAAKVMMEQKYGRIINMASLLSIIGGRMSLGYAAAKGGVVQMTKAMSNDWAPYGITVNCIAPGYMNTDMNKDYCADLSRSGHLLARIPVGRWGVERDLRAASVFLASEEADYVTGILLPVDGGFLAW</sequence>
<accession>A0A845RF30</accession>
<dbReference type="PRINTS" id="PR00081">
    <property type="entry name" value="GDHRDH"/>
</dbReference>
<name>A0A845RF30_9FIRM</name>
<dbReference type="PRINTS" id="PR00080">
    <property type="entry name" value="SDRFAMILY"/>
</dbReference>
<gene>
    <name evidence="3" type="ORF">D3Z39_05885</name>
</gene>
<keyword evidence="2" id="KW-0560">Oxidoreductase</keyword>
<evidence type="ECO:0000256" key="1">
    <source>
        <dbReference type="ARBA" id="ARBA00006484"/>
    </source>
</evidence>
<dbReference type="PANTHER" id="PTHR42760">
    <property type="entry name" value="SHORT-CHAIN DEHYDROGENASES/REDUCTASES FAMILY MEMBER"/>
    <property type="match status" value="1"/>
</dbReference>
<evidence type="ECO:0000256" key="2">
    <source>
        <dbReference type="ARBA" id="ARBA00023002"/>
    </source>
</evidence>
<reference evidence="3 4" key="1">
    <citation type="submission" date="2018-08" db="EMBL/GenBank/DDBJ databases">
        <title>Murine metabolic-syndrome-specific gut microbial biobank.</title>
        <authorList>
            <person name="Liu C."/>
        </authorList>
    </citation>
    <scope>NUCLEOTIDE SEQUENCE [LARGE SCALE GENOMIC DNA]</scope>
    <source>
        <strain evidence="3 4">X69</strain>
    </source>
</reference>
<dbReference type="Proteomes" id="UP000446348">
    <property type="component" value="Unassembled WGS sequence"/>
</dbReference>
<comment type="caution">
    <text evidence="3">The sequence shown here is derived from an EMBL/GenBank/DDBJ whole genome shotgun (WGS) entry which is preliminary data.</text>
</comment>
<dbReference type="InterPro" id="IPR036291">
    <property type="entry name" value="NAD(P)-bd_dom_sf"/>
</dbReference>
<dbReference type="Gene3D" id="3.40.50.720">
    <property type="entry name" value="NAD(P)-binding Rossmann-like Domain"/>
    <property type="match status" value="1"/>
</dbReference>
<dbReference type="InterPro" id="IPR020904">
    <property type="entry name" value="Sc_DH/Rdtase_CS"/>
</dbReference>
<evidence type="ECO:0000313" key="4">
    <source>
        <dbReference type="Proteomes" id="UP000446348"/>
    </source>
</evidence>
<dbReference type="AlphaFoldDB" id="A0A845RF30"/>
<dbReference type="OrthoDB" id="1999550at2"/>
<dbReference type="InterPro" id="IPR002347">
    <property type="entry name" value="SDR_fam"/>
</dbReference>
<dbReference type="EMBL" id="QXWZ01000007">
    <property type="protein sequence ID" value="NBI78404.1"/>
    <property type="molecule type" value="Genomic_DNA"/>
</dbReference>